<dbReference type="Pfam" id="PF02755">
    <property type="entry name" value="RPEL"/>
    <property type="match status" value="1"/>
</dbReference>
<dbReference type="STRING" id="759272.G0SEM6"/>
<dbReference type="InterPro" id="IPR004018">
    <property type="entry name" value="RPEL_repeat"/>
</dbReference>
<dbReference type="OrthoDB" id="3219396at2759"/>
<dbReference type="Gene3D" id="6.10.140.2040">
    <property type="match status" value="1"/>
</dbReference>
<keyword evidence="4" id="KW-1185">Reference proteome</keyword>
<evidence type="ECO:0000313" key="3">
    <source>
        <dbReference type="EMBL" id="EGS18403.1"/>
    </source>
</evidence>
<dbReference type="eggNOG" id="ENOG502SC4D">
    <property type="taxonomic scope" value="Eukaryota"/>
</dbReference>
<dbReference type="AlphaFoldDB" id="G0SEM6"/>
<gene>
    <name evidence="3" type="ORF">CTHT_0064290</name>
</gene>
<dbReference type="EMBL" id="GL988046">
    <property type="protein sequence ID" value="EGS18403.1"/>
    <property type="molecule type" value="Genomic_DNA"/>
</dbReference>
<sequence>MLFSATRPSYDELVRRSILLTRTAWASRRLAHNLASARLARRLAMRPSAEELVARAVLPEECVPSWWFRGGQLPKRNGPAVAPSLVEKKRAVERERVKDQLRGWLEKVWMVEVKKKEEMARAWLERKGIGRVWRMRVFWERMARGEA</sequence>
<accession>G0SEM6</accession>
<dbReference type="RefSeq" id="XP_006696734.1">
    <property type="nucleotide sequence ID" value="XM_006696671.1"/>
</dbReference>
<name>G0SEM6_CHATD</name>
<reference evidence="3 4" key="1">
    <citation type="journal article" date="2011" name="Cell">
        <title>Insight into structure and assembly of the nuclear pore complex by utilizing the genome of a eukaryotic thermophile.</title>
        <authorList>
            <person name="Amlacher S."/>
            <person name="Sarges P."/>
            <person name="Flemming D."/>
            <person name="van Noort V."/>
            <person name="Kunze R."/>
            <person name="Devos D.P."/>
            <person name="Arumugam M."/>
            <person name="Bork P."/>
            <person name="Hurt E."/>
        </authorList>
    </citation>
    <scope>NUCLEOTIDE SEQUENCE [LARGE SCALE GENOMIC DNA]</scope>
    <source>
        <strain evidence="4">DSM 1495 / CBS 144.50 / IMI 039719</strain>
    </source>
</reference>
<protein>
    <submittedName>
        <fullName evidence="3">Uncharacterized protein</fullName>
    </submittedName>
</protein>
<dbReference type="KEGG" id="cthr:CTHT_0064290"/>
<dbReference type="PROSITE" id="PS51073">
    <property type="entry name" value="RPEL"/>
    <property type="match status" value="1"/>
</dbReference>
<organism evidence="4">
    <name type="scientific">Chaetomium thermophilum (strain DSM 1495 / CBS 144.50 / IMI 039719)</name>
    <name type="common">Thermochaetoides thermophila</name>
    <dbReference type="NCBI Taxonomy" id="759272"/>
    <lineage>
        <taxon>Eukaryota</taxon>
        <taxon>Fungi</taxon>
        <taxon>Dikarya</taxon>
        <taxon>Ascomycota</taxon>
        <taxon>Pezizomycotina</taxon>
        <taxon>Sordariomycetes</taxon>
        <taxon>Sordariomycetidae</taxon>
        <taxon>Sordariales</taxon>
        <taxon>Chaetomiaceae</taxon>
        <taxon>Thermochaetoides</taxon>
    </lineage>
</organism>
<keyword evidence="1" id="KW-0677">Repeat</keyword>
<proteinExistence type="predicted"/>
<dbReference type="Proteomes" id="UP000008066">
    <property type="component" value="Unassembled WGS sequence"/>
</dbReference>
<feature type="repeat" description="RPEL" evidence="2">
    <location>
        <begin position="37"/>
        <end position="62"/>
    </location>
</feature>
<dbReference type="SMART" id="SM00707">
    <property type="entry name" value="RPEL"/>
    <property type="match status" value="1"/>
</dbReference>
<dbReference type="HOGENOM" id="CLU_105982_1_0_1"/>
<dbReference type="OMA" id="FWERMAR"/>
<evidence type="ECO:0000313" key="4">
    <source>
        <dbReference type="Proteomes" id="UP000008066"/>
    </source>
</evidence>
<evidence type="ECO:0000256" key="2">
    <source>
        <dbReference type="PROSITE-ProRule" id="PRU00401"/>
    </source>
</evidence>
<evidence type="ECO:0000256" key="1">
    <source>
        <dbReference type="ARBA" id="ARBA00022737"/>
    </source>
</evidence>
<dbReference type="GeneID" id="18260467"/>